<dbReference type="CDD" id="cd00090">
    <property type="entry name" value="HTH_ARSR"/>
    <property type="match status" value="1"/>
</dbReference>
<dbReference type="PROSITE" id="PS50995">
    <property type="entry name" value="HTH_MARR_2"/>
    <property type="match status" value="1"/>
</dbReference>
<dbReference type="SMART" id="SM00347">
    <property type="entry name" value="HTH_MARR"/>
    <property type="match status" value="1"/>
</dbReference>
<dbReference type="InterPro" id="IPR036390">
    <property type="entry name" value="WH_DNA-bd_sf"/>
</dbReference>
<dbReference type="InterPro" id="IPR036388">
    <property type="entry name" value="WH-like_DNA-bd_sf"/>
</dbReference>
<dbReference type="EMBL" id="WMQE01000036">
    <property type="protein sequence ID" value="MTK22353.1"/>
    <property type="molecule type" value="Genomic_DNA"/>
</dbReference>
<evidence type="ECO:0000259" key="4">
    <source>
        <dbReference type="PROSITE" id="PS50995"/>
    </source>
</evidence>
<dbReference type="PANTHER" id="PTHR42756">
    <property type="entry name" value="TRANSCRIPTIONAL REGULATOR, MARR"/>
    <property type="match status" value="1"/>
</dbReference>
<evidence type="ECO:0000256" key="3">
    <source>
        <dbReference type="ARBA" id="ARBA00023163"/>
    </source>
</evidence>
<gene>
    <name evidence="5" type="ORF">GMA92_13120</name>
</gene>
<keyword evidence="3" id="KW-0804">Transcription</keyword>
<dbReference type="GO" id="GO:0003677">
    <property type="term" value="F:DNA binding"/>
    <property type="evidence" value="ECO:0007669"/>
    <property type="project" value="UniProtKB-KW"/>
</dbReference>
<dbReference type="Gene3D" id="1.10.10.10">
    <property type="entry name" value="Winged helix-like DNA-binding domain superfamily/Winged helix DNA-binding domain"/>
    <property type="match status" value="1"/>
</dbReference>
<proteinExistence type="predicted"/>
<dbReference type="Proteomes" id="UP000487649">
    <property type="component" value="Unassembled WGS sequence"/>
</dbReference>
<dbReference type="SUPFAM" id="SSF46785">
    <property type="entry name" value="Winged helix' DNA-binding domain"/>
    <property type="match status" value="1"/>
</dbReference>
<accession>A0A9X4XG50</accession>
<dbReference type="InterPro" id="IPR011991">
    <property type="entry name" value="ArsR-like_HTH"/>
</dbReference>
<dbReference type="PRINTS" id="PR00598">
    <property type="entry name" value="HTHMARR"/>
</dbReference>
<feature type="domain" description="HTH marR-type" evidence="4">
    <location>
        <begin position="6"/>
        <end position="138"/>
    </location>
</feature>
<organism evidence="5 6">
    <name type="scientific">Turicibacter sanguinis</name>
    <dbReference type="NCBI Taxonomy" id="154288"/>
    <lineage>
        <taxon>Bacteria</taxon>
        <taxon>Bacillati</taxon>
        <taxon>Bacillota</taxon>
        <taxon>Erysipelotrichia</taxon>
        <taxon>Erysipelotrichales</taxon>
        <taxon>Turicibacteraceae</taxon>
        <taxon>Turicibacter</taxon>
    </lineage>
</organism>
<name>A0A9X4XG50_9FIRM</name>
<evidence type="ECO:0000256" key="2">
    <source>
        <dbReference type="ARBA" id="ARBA00023125"/>
    </source>
</evidence>
<dbReference type="PANTHER" id="PTHR42756:SF1">
    <property type="entry name" value="TRANSCRIPTIONAL REPRESSOR OF EMRAB OPERON"/>
    <property type="match status" value="1"/>
</dbReference>
<comment type="caution">
    <text evidence="5">The sequence shown here is derived from an EMBL/GenBank/DDBJ whole genome shotgun (WGS) entry which is preliminary data.</text>
</comment>
<dbReference type="AlphaFoldDB" id="A0A9X4XG50"/>
<dbReference type="InterPro" id="IPR000835">
    <property type="entry name" value="HTH_MarR-typ"/>
</dbReference>
<keyword evidence="1" id="KW-0805">Transcription regulation</keyword>
<dbReference type="GO" id="GO:0003700">
    <property type="term" value="F:DNA-binding transcription factor activity"/>
    <property type="evidence" value="ECO:0007669"/>
    <property type="project" value="InterPro"/>
</dbReference>
<evidence type="ECO:0000313" key="6">
    <source>
        <dbReference type="Proteomes" id="UP000487649"/>
    </source>
</evidence>
<evidence type="ECO:0000256" key="1">
    <source>
        <dbReference type="ARBA" id="ARBA00023015"/>
    </source>
</evidence>
<evidence type="ECO:0000313" key="5">
    <source>
        <dbReference type="EMBL" id="MTK22353.1"/>
    </source>
</evidence>
<protein>
    <submittedName>
        <fullName evidence="5">MarR family transcriptional regulator</fullName>
    </submittedName>
</protein>
<dbReference type="RefSeq" id="WP_006783194.1">
    <property type="nucleotide sequence ID" value="NZ_JADPLS010000024.1"/>
</dbReference>
<reference evidence="5 6" key="1">
    <citation type="journal article" date="2019" name="Nat. Med.">
        <title>A library of human gut bacterial isolates paired with longitudinal multiomics data enables mechanistic microbiome research.</title>
        <authorList>
            <person name="Poyet M."/>
            <person name="Groussin M."/>
            <person name="Gibbons S.M."/>
            <person name="Avila-Pacheco J."/>
            <person name="Jiang X."/>
            <person name="Kearney S.M."/>
            <person name="Perrotta A.R."/>
            <person name="Berdy B."/>
            <person name="Zhao S."/>
            <person name="Lieberman T.D."/>
            <person name="Swanson P.K."/>
            <person name="Smith M."/>
            <person name="Roesemann S."/>
            <person name="Alexander J.E."/>
            <person name="Rich S.A."/>
            <person name="Livny J."/>
            <person name="Vlamakis H."/>
            <person name="Clish C."/>
            <person name="Bullock K."/>
            <person name="Deik A."/>
            <person name="Scott J."/>
            <person name="Pierce K.A."/>
            <person name="Xavier R.J."/>
            <person name="Alm E.J."/>
        </authorList>
    </citation>
    <scope>NUCLEOTIDE SEQUENCE [LARGE SCALE GENOMIC DNA]</scope>
    <source>
        <strain evidence="5 6">BIOML-A198</strain>
    </source>
</reference>
<keyword evidence="2" id="KW-0238">DNA-binding</keyword>
<dbReference type="Pfam" id="PF01047">
    <property type="entry name" value="MarR"/>
    <property type="match status" value="1"/>
</dbReference>
<sequence length="152" mass="17630">MDSNEVRDLAKLLSHVIRLQMVTVHKRMEEQGFCRSQPGIIHVLSKHDGMTQVELATKLNVTPATISAMLKRMERDQMIERRRSQEDQRVTHVYLTEYGKQQSDVVEKIFDEMNQKGFGNFTDEELKQAKNIFQKLIDNLGDISCQGRYKGC</sequence>